<dbReference type="InterPro" id="IPR055354">
    <property type="entry name" value="DUF7507"/>
</dbReference>
<dbReference type="Gene3D" id="2.60.40.10">
    <property type="entry name" value="Immunoglobulins"/>
    <property type="match status" value="1"/>
</dbReference>
<name>A0A3B0VJ92_9ZZZZ</name>
<proteinExistence type="predicted"/>
<feature type="domain" description="DUF7507" evidence="2">
    <location>
        <begin position="683"/>
        <end position="762"/>
    </location>
</feature>
<feature type="transmembrane region" description="Helical" evidence="1">
    <location>
        <begin position="12"/>
        <end position="33"/>
    </location>
</feature>
<organism evidence="3">
    <name type="scientific">hydrothermal vent metagenome</name>
    <dbReference type="NCBI Taxonomy" id="652676"/>
    <lineage>
        <taxon>unclassified sequences</taxon>
        <taxon>metagenomes</taxon>
        <taxon>ecological metagenomes</taxon>
    </lineage>
</organism>
<dbReference type="Gene3D" id="3.40.390.10">
    <property type="entry name" value="Collagenase (Catalytic Domain)"/>
    <property type="match status" value="1"/>
</dbReference>
<dbReference type="InterPro" id="IPR047589">
    <property type="entry name" value="DUF11_rpt"/>
</dbReference>
<dbReference type="SUPFAM" id="SSF55486">
    <property type="entry name" value="Metalloproteases ('zincins'), catalytic domain"/>
    <property type="match status" value="1"/>
</dbReference>
<evidence type="ECO:0000256" key="1">
    <source>
        <dbReference type="SAM" id="Phobius"/>
    </source>
</evidence>
<dbReference type="Pfam" id="PF24346">
    <property type="entry name" value="DUF7507"/>
    <property type="match status" value="1"/>
</dbReference>
<dbReference type="InterPro" id="IPR024079">
    <property type="entry name" value="MetalloPept_cat_dom_sf"/>
</dbReference>
<accession>A0A3B0VJ92</accession>
<keyword evidence="1" id="KW-0812">Transmembrane</keyword>
<dbReference type="NCBIfam" id="TIGR01451">
    <property type="entry name" value="B_ant_repeat"/>
    <property type="match status" value="1"/>
</dbReference>
<dbReference type="AlphaFoldDB" id="A0A3B0VJ92"/>
<keyword evidence="1" id="KW-0472">Membrane</keyword>
<reference evidence="3" key="1">
    <citation type="submission" date="2018-06" db="EMBL/GenBank/DDBJ databases">
        <authorList>
            <person name="Zhirakovskaya E."/>
        </authorList>
    </citation>
    <scope>NUCLEOTIDE SEQUENCE</scope>
</reference>
<dbReference type="InterPro" id="IPR013783">
    <property type="entry name" value="Ig-like_fold"/>
</dbReference>
<gene>
    <name evidence="3" type="ORF">MNBD_CHLOROFLEXI01-4711</name>
</gene>
<protein>
    <recommendedName>
        <fullName evidence="2">DUF7507 domain-containing protein</fullName>
    </recommendedName>
</protein>
<dbReference type="Pfam" id="PF13583">
    <property type="entry name" value="Reprolysin_4"/>
    <property type="match status" value="1"/>
</dbReference>
<evidence type="ECO:0000259" key="2">
    <source>
        <dbReference type="Pfam" id="PF24346"/>
    </source>
</evidence>
<dbReference type="GO" id="GO:0008237">
    <property type="term" value="F:metallopeptidase activity"/>
    <property type="evidence" value="ECO:0007669"/>
    <property type="project" value="InterPro"/>
</dbReference>
<evidence type="ECO:0000313" key="3">
    <source>
        <dbReference type="EMBL" id="VAW32176.1"/>
    </source>
</evidence>
<dbReference type="EMBL" id="UOEU01000329">
    <property type="protein sequence ID" value="VAW32176.1"/>
    <property type="molecule type" value="Genomic_DNA"/>
</dbReference>
<keyword evidence="1" id="KW-1133">Transmembrane helix</keyword>
<dbReference type="Gene3D" id="2.60.40.740">
    <property type="match status" value="1"/>
</dbReference>
<sequence>MNAAEQTNREQRIFFLVLGLVGLALFIILLIAAGGRGGVTAAPVGVQSADGLWQDVDEATMRSVGERVIVPNAYRTVLLDWTALDSLLANAPDGATEATPTEVILSLPLPDGSYGRFQIYQTAVMHPDLAAKFPEIKTYAGIGIDDPTAYAKLDTTPKGFHAMILSGNGRVFIDPYSKDDIDLYQSYFANDFVPNLPEDFEPDAVIGTAEESGEKPDAIAGGISSGGQIRSYRLAMAATGEYSQFHGGTVPLAMAEIVTAVNRVAGIYEREVAVTFELIANNDQIIYTNSATDPYTNNDGFTMLGQNQSNLNSVIGSANYDVGHVFSTGGGGVAGLGVVCGGSKAQGVTGLSSPVGDPFYVDYVAHEMGHQFDGNHTFNGNAGSCAGGQRNASTAYEPGSATTIMGYAGICSPQNIQSNSDDYFHGISFDEIVLFTTVGLGNTCAVASNSGNTPPTVDAGVNYSIPLNTPFTLAGSATDPDGSASLTYNWEQFDLGSTGDPNSPSGNAPIFRTFSPITSPSRTFPQISDIVNDTQTMGELLPDYARTMNFRLTTRDNQTPAGGVGNDSMTVTAVAGTGPFLVTAPNTAVTWTGFTAETVTWNVASSDQAPISCANVEIALSTDGGFTYPTVLQASTPNDGSEGITVPNISISNARVRVACADNIFFDISNTNFNIQLGAGGDPSLTVSKSVAPLSSVTAGDTLTYTITVSNTGTAPASNSTISDNFEAALVNPVCEGIPGNLLDMVAINPSSSVSYSCTAQVDPALVLEIEHTAVPSEVASGEQVTYTITITNNHNSLSLSNVQVNAPKVSGCTPALNTPQILGSGASQTYICPDVTVDTPNASTATVTGELTISNVANASDPDDPGGAKSSGTVQSQVLIIASDTFMVILSDYFYIYLPIVMR</sequence>